<keyword evidence="7" id="KW-0418">Kinase</keyword>
<dbReference type="OrthoDB" id="6623712at2"/>
<keyword evidence="6" id="KW-0598">Phosphotransferase system</keyword>
<dbReference type="GO" id="GO:0016301">
    <property type="term" value="F:kinase activity"/>
    <property type="evidence" value="ECO:0007669"/>
    <property type="project" value="UniProtKB-KW"/>
</dbReference>
<comment type="subcellular location">
    <subcellularLocation>
        <location evidence="1">Cytoplasm</location>
    </subcellularLocation>
</comment>
<evidence type="ECO:0000259" key="8">
    <source>
        <dbReference type="PROSITE" id="PS51096"/>
    </source>
</evidence>
<dbReference type="eggNOG" id="COG2893">
    <property type="taxonomic scope" value="Bacteria"/>
</dbReference>
<evidence type="ECO:0000256" key="2">
    <source>
        <dbReference type="ARBA" id="ARBA00022448"/>
    </source>
</evidence>
<dbReference type="GO" id="GO:0005737">
    <property type="term" value="C:cytoplasm"/>
    <property type="evidence" value="ECO:0007669"/>
    <property type="project" value="UniProtKB-SubCell"/>
</dbReference>
<dbReference type="GO" id="GO:0016020">
    <property type="term" value="C:membrane"/>
    <property type="evidence" value="ECO:0007669"/>
    <property type="project" value="InterPro"/>
</dbReference>
<keyword evidence="5 9" id="KW-0808">Transferase</keyword>
<dbReference type="HOGENOM" id="CLU_123235_4_0_9"/>
<dbReference type="CDD" id="cd00006">
    <property type="entry name" value="PTS_IIA_man"/>
    <property type="match status" value="1"/>
</dbReference>
<evidence type="ECO:0000313" key="10">
    <source>
        <dbReference type="Proteomes" id="UP000004067"/>
    </source>
</evidence>
<evidence type="ECO:0000256" key="1">
    <source>
        <dbReference type="ARBA" id="ARBA00004496"/>
    </source>
</evidence>
<dbReference type="Gene3D" id="3.40.50.510">
    <property type="entry name" value="Phosphotransferase system, mannose-type IIA component"/>
    <property type="match status" value="1"/>
</dbReference>
<evidence type="ECO:0000256" key="4">
    <source>
        <dbReference type="ARBA" id="ARBA00022597"/>
    </source>
</evidence>
<keyword evidence="4" id="KW-0762">Sugar transport</keyword>
<accession>F5RQS5</accession>
<dbReference type="PANTHER" id="PTHR33799:SF1">
    <property type="entry name" value="PTS SYSTEM MANNOSE-SPECIFIC EIIAB COMPONENT-RELATED"/>
    <property type="match status" value="1"/>
</dbReference>
<dbReference type="InterPro" id="IPR033887">
    <property type="entry name" value="PTS_IIA_man"/>
</dbReference>
<dbReference type="InterPro" id="IPR036662">
    <property type="entry name" value="PTS_EIIA_man-typ_sf"/>
</dbReference>
<dbReference type="EMBL" id="AFHQ01000063">
    <property type="protein sequence ID" value="EGK56696.1"/>
    <property type="molecule type" value="Genomic_DNA"/>
</dbReference>
<comment type="caution">
    <text evidence="9">The sequence shown here is derived from an EMBL/GenBank/DDBJ whole genome shotgun (WGS) entry which is preliminary data.</text>
</comment>
<dbReference type="Proteomes" id="UP000004067">
    <property type="component" value="Unassembled WGS sequence"/>
</dbReference>
<sequence length="137" mass="15014">MKIVVVSHGPFADGLVSSVQMLVGAQQELLSFGLAPEEDRSTLQDKVRQVLEHAGDEEVLVLSDLFHGTPFNVCVELMEHFSFRHITGINLPLLVSIIMNRNAGMSAEEICVQVLKEAAATVKDVNLLLTENEGDEE</sequence>
<dbReference type="InterPro" id="IPR051471">
    <property type="entry name" value="Bacterial_PTS_sugar_comp"/>
</dbReference>
<keyword evidence="10" id="KW-1185">Reference proteome</keyword>
<dbReference type="InterPro" id="IPR004701">
    <property type="entry name" value="PTS_EIIA_man-typ"/>
</dbReference>
<dbReference type="SUPFAM" id="SSF53062">
    <property type="entry name" value="PTS system fructose IIA component-like"/>
    <property type="match status" value="1"/>
</dbReference>
<dbReference type="GO" id="GO:0009401">
    <property type="term" value="P:phosphoenolpyruvate-dependent sugar phosphotransferase system"/>
    <property type="evidence" value="ECO:0007669"/>
    <property type="project" value="UniProtKB-KW"/>
</dbReference>
<organism evidence="9 10">
    <name type="scientific">Centipeda periodontii DSM 2778</name>
    <dbReference type="NCBI Taxonomy" id="888060"/>
    <lineage>
        <taxon>Bacteria</taxon>
        <taxon>Bacillati</taxon>
        <taxon>Bacillota</taxon>
        <taxon>Negativicutes</taxon>
        <taxon>Selenomonadales</taxon>
        <taxon>Selenomonadaceae</taxon>
        <taxon>Centipeda</taxon>
    </lineage>
</organism>
<gene>
    <name evidence="9" type="primary">manL</name>
    <name evidence="9" type="ORF">HMPREF9081_2597</name>
</gene>
<evidence type="ECO:0000256" key="6">
    <source>
        <dbReference type="ARBA" id="ARBA00022683"/>
    </source>
</evidence>
<proteinExistence type="predicted"/>
<protein>
    <submittedName>
        <fullName evidence="9">PTS family mannose porter, IIAB component</fullName>
        <ecNumber evidence="9">2.7.1.69</ecNumber>
    </submittedName>
</protein>
<evidence type="ECO:0000256" key="5">
    <source>
        <dbReference type="ARBA" id="ARBA00022679"/>
    </source>
</evidence>
<dbReference type="Pfam" id="PF03610">
    <property type="entry name" value="EIIA-man"/>
    <property type="match status" value="1"/>
</dbReference>
<keyword evidence="3" id="KW-0963">Cytoplasm</keyword>
<evidence type="ECO:0000256" key="3">
    <source>
        <dbReference type="ARBA" id="ARBA00022490"/>
    </source>
</evidence>
<name>F5RQS5_9FIRM</name>
<reference evidence="9 10" key="1">
    <citation type="submission" date="2011-04" db="EMBL/GenBank/DDBJ databases">
        <authorList>
            <person name="Muzny D."/>
            <person name="Qin X."/>
            <person name="Deng J."/>
            <person name="Jiang H."/>
            <person name="Liu Y."/>
            <person name="Qu J."/>
            <person name="Song X.-Z."/>
            <person name="Zhang L."/>
            <person name="Thornton R."/>
            <person name="Coyle M."/>
            <person name="Francisco L."/>
            <person name="Jackson L."/>
            <person name="Javaid M."/>
            <person name="Korchina V."/>
            <person name="Kovar C."/>
            <person name="Mata R."/>
            <person name="Mathew T."/>
            <person name="Ngo R."/>
            <person name="Nguyen L."/>
            <person name="Nguyen N."/>
            <person name="Okwuonu G."/>
            <person name="Ongeri F."/>
            <person name="Pham C."/>
            <person name="Simmons D."/>
            <person name="Wilczek-Boney K."/>
            <person name="Hale W."/>
            <person name="Jakkamsetti A."/>
            <person name="Pham P."/>
            <person name="Ruth R."/>
            <person name="San Lucas F."/>
            <person name="Warren J."/>
            <person name="Zhang J."/>
            <person name="Zhao Z."/>
            <person name="Zhou C."/>
            <person name="Zhu D."/>
            <person name="Lee S."/>
            <person name="Bess C."/>
            <person name="Blankenburg K."/>
            <person name="Forbes L."/>
            <person name="Fu Q."/>
            <person name="Gubbala S."/>
            <person name="Hirani K."/>
            <person name="Jayaseelan J.C."/>
            <person name="Lara F."/>
            <person name="Munidasa M."/>
            <person name="Palculict T."/>
            <person name="Patil S."/>
            <person name="Pu L.-L."/>
            <person name="Saada N."/>
            <person name="Tang L."/>
            <person name="Weissenberger G."/>
            <person name="Zhu Y."/>
            <person name="Hemphill L."/>
            <person name="Shang Y."/>
            <person name="Youmans B."/>
            <person name="Ayvaz T."/>
            <person name="Ross M."/>
            <person name="Santibanez J."/>
            <person name="Aqrawi P."/>
            <person name="Gross S."/>
            <person name="Joshi V."/>
            <person name="Fowler G."/>
            <person name="Nazareth L."/>
            <person name="Reid J."/>
            <person name="Worley K."/>
            <person name="Petrosino J."/>
            <person name="Highlander S."/>
            <person name="Gibbs R."/>
        </authorList>
    </citation>
    <scope>NUCLEOTIDE SEQUENCE [LARGE SCALE GENOMIC DNA]</scope>
    <source>
        <strain evidence="9 10">DSM 2778</strain>
    </source>
</reference>
<dbReference type="PANTHER" id="PTHR33799">
    <property type="entry name" value="PTS PERMEASE-RELATED-RELATED"/>
    <property type="match status" value="1"/>
</dbReference>
<dbReference type="PROSITE" id="PS51096">
    <property type="entry name" value="PTS_EIIA_TYPE_4"/>
    <property type="match status" value="1"/>
</dbReference>
<feature type="domain" description="PTS EIIA type-4" evidence="8">
    <location>
        <begin position="1"/>
        <end position="122"/>
    </location>
</feature>
<dbReference type="RefSeq" id="WP_006307773.1">
    <property type="nucleotide sequence ID" value="NZ_GL892076.1"/>
</dbReference>
<keyword evidence="2" id="KW-0813">Transport</keyword>
<evidence type="ECO:0000256" key="7">
    <source>
        <dbReference type="ARBA" id="ARBA00022777"/>
    </source>
</evidence>
<dbReference type="EC" id="2.7.1.69" evidence="9"/>
<dbReference type="AlphaFoldDB" id="F5RQS5"/>
<dbReference type="STRING" id="888060.HMPREF9081_2597"/>
<evidence type="ECO:0000313" key="9">
    <source>
        <dbReference type="EMBL" id="EGK56696.1"/>
    </source>
</evidence>